<dbReference type="InterPro" id="IPR051536">
    <property type="entry name" value="UDG_Type-4/5"/>
</dbReference>
<evidence type="ECO:0000256" key="5">
    <source>
        <dbReference type="ARBA" id="ARBA00022485"/>
    </source>
</evidence>
<evidence type="ECO:0000256" key="9">
    <source>
        <dbReference type="ARBA" id="ARBA00023004"/>
    </source>
</evidence>
<dbReference type="RefSeq" id="WP_074445915.1">
    <property type="nucleotide sequence ID" value="NZ_FMBM01000002.1"/>
</dbReference>
<evidence type="ECO:0000256" key="10">
    <source>
        <dbReference type="ARBA" id="ARBA00023014"/>
    </source>
</evidence>
<evidence type="ECO:0000256" key="11">
    <source>
        <dbReference type="ARBA" id="ARBA00023204"/>
    </source>
</evidence>
<dbReference type="PATRIC" id="fig|1653334.4.peg.2333"/>
<dbReference type="EC" id="3.2.2.27" evidence="3"/>
<feature type="region of interest" description="Disordered" evidence="12">
    <location>
        <begin position="40"/>
        <end position="90"/>
    </location>
</feature>
<evidence type="ECO:0000256" key="4">
    <source>
        <dbReference type="ARBA" id="ARBA00019403"/>
    </source>
</evidence>
<organism evidence="14 16">
    <name type="scientific">Saliniramus fredricksonii</name>
    <dbReference type="NCBI Taxonomy" id="1653334"/>
    <lineage>
        <taxon>Bacteria</taxon>
        <taxon>Pseudomonadati</taxon>
        <taxon>Pseudomonadota</taxon>
        <taxon>Alphaproteobacteria</taxon>
        <taxon>Hyphomicrobiales</taxon>
        <taxon>Salinarimonadaceae</taxon>
        <taxon>Saliniramus</taxon>
    </lineage>
</organism>
<keyword evidence="17" id="KW-1185">Reference proteome</keyword>
<dbReference type="GO" id="GO:0004844">
    <property type="term" value="F:uracil DNA N-glycosylase activity"/>
    <property type="evidence" value="ECO:0007669"/>
    <property type="project" value="UniProtKB-EC"/>
</dbReference>
<dbReference type="Pfam" id="PF03167">
    <property type="entry name" value="UDG"/>
    <property type="match status" value="1"/>
</dbReference>
<keyword evidence="11" id="KW-0234">DNA repair</keyword>
<evidence type="ECO:0000313" key="14">
    <source>
        <dbReference type="EMBL" id="KPQ11514.1"/>
    </source>
</evidence>
<evidence type="ECO:0000256" key="8">
    <source>
        <dbReference type="ARBA" id="ARBA00022801"/>
    </source>
</evidence>
<dbReference type="CDD" id="cd10030">
    <property type="entry name" value="UDG-F4_TTUDGA_SPO1dp_like"/>
    <property type="match status" value="1"/>
</dbReference>
<dbReference type="NCBIfam" id="TIGR00758">
    <property type="entry name" value="UDG_fam4"/>
    <property type="match status" value="1"/>
</dbReference>
<dbReference type="PANTHER" id="PTHR33693:SF1">
    <property type="entry name" value="TYPE-4 URACIL-DNA GLYCOSYLASE"/>
    <property type="match status" value="1"/>
</dbReference>
<dbReference type="InterPro" id="IPR005273">
    <property type="entry name" value="Ura-DNA_glyco_family4"/>
</dbReference>
<comment type="similarity">
    <text evidence="2">Belongs to the uracil-DNA glycosylase (UDG) superfamily. Type 4 (UDGa) family.</text>
</comment>
<dbReference type="GO" id="GO:0006281">
    <property type="term" value="P:DNA repair"/>
    <property type="evidence" value="ECO:0007669"/>
    <property type="project" value="UniProtKB-KW"/>
</dbReference>
<reference evidence="15 17" key="2">
    <citation type="submission" date="2016-08" db="EMBL/GenBank/DDBJ databases">
        <authorList>
            <person name="Varghese N."/>
            <person name="Submissions Spin"/>
        </authorList>
    </citation>
    <scope>NUCLEOTIDE SEQUENCE [LARGE SCALE GENOMIC DNA]</scope>
    <source>
        <strain evidence="15 17">HL-109</strain>
    </source>
</reference>
<dbReference type="SUPFAM" id="SSF52141">
    <property type="entry name" value="Uracil-DNA glycosylase-like"/>
    <property type="match status" value="1"/>
</dbReference>
<keyword evidence="5" id="KW-0004">4Fe-4S</keyword>
<keyword evidence="6" id="KW-0479">Metal-binding</keyword>
<keyword evidence="10" id="KW-0411">Iron-sulfur</keyword>
<dbReference type="InterPro" id="IPR005122">
    <property type="entry name" value="Uracil-DNA_glycosylase-like"/>
</dbReference>
<dbReference type="STRING" id="1653334.GA0071312_3413"/>
<proteinExistence type="inferred from homology"/>
<evidence type="ECO:0000313" key="17">
    <source>
        <dbReference type="Proteomes" id="UP000182800"/>
    </source>
</evidence>
<evidence type="ECO:0000256" key="3">
    <source>
        <dbReference type="ARBA" id="ARBA00012030"/>
    </source>
</evidence>
<dbReference type="AlphaFoldDB" id="A0A0N8KEJ5"/>
<evidence type="ECO:0000256" key="6">
    <source>
        <dbReference type="ARBA" id="ARBA00022723"/>
    </source>
</evidence>
<accession>A0A0N8KEJ5</accession>
<dbReference type="EMBL" id="LJSX01000007">
    <property type="protein sequence ID" value="KPQ11514.1"/>
    <property type="molecule type" value="Genomic_DNA"/>
</dbReference>
<gene>
    <name evidence="14" type="primary">dpo</name>
    <name evidence="15" type="ORF">GA0071312_3413</name>
    <name evidence="14" type="ORF">HLUCCO17_06295</name>
</gene>
<dbReference type="OrthoDB" id="5290748at2"/>
<keyword evidence="8" id="KW-0378">Hydrolase</keyword>
<reference evidence="14 16" key="1">
    <citation type="submission" date="2015-09" db="EMBL/GenBank/DDBJ databases">
        <title>Identification and resolution of microdiversity through metagenomic sequencing of parallel consortia.</title>
        <authorList>
            <person name="Nelson W.C."/>
            <person name="Romine M.F."/>
            <person name="Lindemann S.R."/>
        </authorList>
    </citation>
    <scope>NUCLEOTIDE SEQUENCE [LARGE SCALE GENOMIC DNA]</scope>
    <source>
        <strain evidence="14">HL-109</strain>
    </source>
</reference>
<evidence type="ECO:0000256" key="7">
    <source>
        <dbReference type="ARBA" id="ARBA00022763"/>
    </source>
</evidence>
<dbReference type="GO" id="GO:0046872">
    <property type="term" value="F:metal ion binding"/>
    <property type="evidence" value="ECO:0007669"/>
    <property type="project" value="UniProtKB-KW"/>
</dbReference>
<dbReference type="SMART" id="SM00986">
    <property type="entry name" value="UDG"/>
    <property type="match status" value="1"/>
</dbReference>
<dbReference type="Proteomes" id="UP000050497">
    <property type="component" value="Unassembled WGS sequence"/>
</dbReference>
<feature type="domain" description="Uracil-DNA glycosylase-like" evidence="13">
    <location>
        <begin position="129"/>
        <end position="279"/>
    </location>
</feature>
<sequence>MHTAEDQRAALTALLEFYAASGVDVALDEVPIDRFAEEREKRAREAEHRAAGIDARARAADSIRAPSGDRPPAAARSASPATPASLDPQEAVAGAHARAAAATDLAMLRDNLAGFDGCGLKLSAKSLVFADGTPGARVMLVGEAPGSEEDRQGKPFVGRSGQLLDRMLAAIGLDRSSVYIGNVIPWRPPGNRPPTPQEAAACMPFIRRQIELADPDFLICLGERAAQALLEINTGIHKARGRWQDYDTGKRVIPAMATLNPGFLRQQPSQKRLAWRDLRTLRRALDAGSGGAATGSDAGG</sequence>
<dbReference type="SMART" id="SM00987">
    <property type="entry name" value="UreE_C"/>
    <property type="match status" value="1"/>
</dbReference>
<feature type="compositionally biased region" description="Low complexity" evidence="12">
    <location>
        <begin position="62"/>
        <end position="90"/>
    </location>
</feature>
<feature type="compositionally biased region" description="Basic and acidic residues" evidence="12">
    <location>
        <begin position="40"/>
        <end position="61"/>
    </location>
</feature>
<comment type="catalytic activity">
    <reaction evidence="1">
        <text>Hydrolyzes single-stranded DNA or mismatched double-stranded DNA and polynucleotides, releasing free uracil.</text>
        <dbReference type="EC" id="3.2.2.27"/>
    </reaction>
</comment>
<dbReference type="EMBL" id="FMBM01000002">
    <property type="protein sequence ID" value="SCC82421.1"/>
    <property type="molecule type" value="Genomic_DNA"/>
</dbReference>
<keyword evidence="7" id="KW-0227">DNA damage</keyword>
<name>A0A0N8KEJ5_9HYPH</name>
<dbReference type="InterPro" id="IPR036895">
    <property type="entry name" value="Uracil-DNA_glycosylase-like_sf"/>
</dbReference>
<evidence type="ECO:0000256" key="1">
    <source>
        <dbReference type="ARBA" id="ARBA00001400"/>
    </source>
</evidence>
<evidence type="ECO:0000313" key="16">
    <source>
        <dbReference type="Proteomes" id="UP000050497"/>
    </source>
</evidence>
<evidence type="ECO:0000313" key="15">
    <source>
        <dbReference type="EMBL" id="SCC82421.1"/>
    </source>
</evidence>
<evidence type="ECO:0000259" key="13">
    <source>
        <dbReference type="SMART" id="SM00986"/>
    </source>
</evidence>
<keyword evidence="9" id="KW-0408">Iron</keyword>
<protein>
    <recommendedName>
        <fullName evidence="4">Type-4 uracil-DNA glycosylase</fullName>
        <ecNumber evidence="3">3.2.2.27</ecNumber>
    </recommendedName>
</protein>
<dbReference type="Proteomes" id="UP000182800">
    <property type="component" value="Unassembled WGS sequence"/>
</dbReference>
<dbReference type="PANTHER" id="PTHR33693">
    <property type="entry name" value="TYPE-5 URACIL-DNA GLYCOSYLASE"/>
    <property type="match status" value="1"/>
</dbReference>
<evidence type="ECO:0000256" key="2">
    <source>
        <dbReference type="ARBA" id="ARBA00006521"/>
    </source>
</evidence>
<evidence type="ECO:0000256" key="12">
    <source>
        <dbReference type="SAM" id="MobiDB-lite"/>
    </source>
</evidence>
<comment type="caution">
    <text evidence="14">The sequence shown here is derived from an EMBL/GenBank/DDBJ whole genome shotgun (WGS) entry which is preliminary data.</text>
</comment>
<dbReference type="GO" id="GO:0051539">
    <property type="term" value="F:4 iron, 4 sulfur cluster binding"/>
    <property type="evidence" value="ECO:0007669"/>
    <property type="project" value="UniProtKB-KW"/>
</dbReference>
<dbReference type="Gene3D" id="3.40.470.10">
    <property type="entry name" value="Uracil-DNA glycosylase-like domain"/>
    <property type="match status" value="1"/>
</dbReference>